<reference evidence="2 3" key="1">
    <citation type="submission" date="2018-12" db="EMBL/GenBank/DDBJ databases">
        <authorList>
            <consortium name="Pathogen Informatics"/>
        </authorList>
    </citation>
    <scope>NUCLEOTIDE SEQUENCE [LARGE SCALE GENOMIC DNA]</scope>
    <source>
        <strain evidence="2 3">NCTC12967</strain>
    </source>
</reference>
<accession>A0A3N4D4L5</accession>
<dbReference type="PROSITE" id="PS51318">
    <property type="entry name" value="TAT"/>
    <property type="match status" value="1"/>
</dbReference>
<dbReference type="Proteomes" id="UP000677180">
    <property type="component" value="Chromosome"/>
</dbReference>
<gene>
    <name evidence="1" type="ORF">J5A53_00580</name>
    <name evidence="2" type="ORF">NCTC12967_02985</name>
</gene>
<sequence>MTIENPGISRRRLLTVAAVGVPAMGALSAVNLFGAPAAKAARLRIDGVWGTGTSLALEEFLGRVVFPGARLNEGGWIRSQAASWAAVNPGLGAGWEWVPDKQANGSATIALMQRWLGAGRDGLIGPSTIRALQAHYGKVTDGVLDDGSPTIAALQDELNRYL</sequence>
<keyword evidence="3" id="KW-1185">Reference proteome</keyword>
<dbReference type="GeneID" id="64408385"/>
<dbReference type="RefSeq" id="WP_041698003.1">
    <property type="nucleotide sequence ID" value="NZ_CAJZDL010000056.1"/>
</dbReference>
<dbReference type="EMBL" id="CP072385">
    <property type="protein sequence ID" value="QUC11239.1"/>
    <property type="molecule type" value="Genomic_DNA"/>
</dbReference>
<evidence type="ECO:0000313" key="2">
    <source>
        <dbReference type="EMBL" id="VEH71659.1"/>
    </source>
</evidence>
<dbReference type="InterPro" id="IPR006311">
    <property type="entry name" value="TAT_signal"/>
</dbReference>
<evidence type="ECO:0000313" key="1">
    <source>
        <dbReference type="EMBL" id="QUC11239.1"/>
    </source>
</evidence>
<dbReference type="AlphaFoldDB" id="A0A3N4D4L5"/>
<evidence type="ECO:0000313" key="3">
    <source>
        <dbReference type="Proteomes" id="UP000273044"/>
    </source>
</evidence>
<proteinExistence type="predicted"/>
<dbReference type="OrthoDB" id="1404170at2"/>
<protein>
    <submittedName>
        <fullName evidence="1">Peptidoglycan-binding protein</fullName>
    </submittedName>
</protein>
<name>A0A3N4D4L5_9ACTN</name>
<dbReference type="Proteomes" id="UP000273044">
    <property type="component" value="Chromosome"/>
</dbReference>
<dbReference type="EMBL" id="LR134406">
    <property type="protein sequence ID" value="VEH71659.1"/>
    <property type="molecule type" value="Genomic_DNA"/>
</dbReference>
<organism evidence="2 3">
    <name type="scientific">Arachnia propionica</name>
    <dbReference type="NCBI Taxonomy" id="1750"/>
    <lineage>
        <taxon>Bacteria</taxon>
        <taxon>Bacillati</taxon>
        <taxon>Actinomycetota</taxon>
        <taxon>Actinomycetes</taxon>
        <taxon>Propionibacteriales</taxon>
        <taxon>Propionibacteriaceae</taxon>
        <taxon>Arachnia</taxon>
    </lineage>
</organism>
<reference evidence="1" key="2">
    <citation type="submission" date="2021-03" db="EMBL/GenBank/DDBJ databases">
        <title>Human Oral Microbial Genomes.</title>
        <authorList>
            <person name="Johnston C.D."/>
            <person name="Chen T."/>
            <person name="Dewhirst F.E."/>
        </authorList>
    </citation>
    <scope>NUCLEOTIDE SEQUENCE</scope>
    <source>
        <strain evidence="1">F0714</strain>
    </source>
</reference>